<organism evidence="1 2">
    <name type="scientific">Thauera phenolivorans</name>
    <dbReference type="NCBI Taxonomy" id="1792543"/>
    <lineage>
        <taxon>Bacteria</taxon>
        <taxon>Pseudomonadati</taxon>
        <taxon>Pseudomonadota</taxon>
        <taxon>Betaproteobacteria</taxon>
        <taxon>Rhodocyclales</taxon>
        <taxon>Zoogloeaceae</taxon>
        <taxon>Thauera</taxon>
    </lineage>
</organism>
<dbReference type="InterPro" id="IPR003789">
    <property type="entry name" value="Asn/Gln_tRNA_amidoTrase-B-like"/>
</dbReference>
<evidence type="ECO:0000313" key="1">
    <source>
        <dbReference type="EMBL" id="NLF54396.1"/>
    </source>
</evidence>
<gene>
    <name evidence="1" type="ORF">GX576_08395</name>
</gene>
<dbReference type="GO" id="GO:0016884">
    <property type="term" value="F:carbon-nitrogen ligase activity, with glutamine as amido-N-donor"/>
    <property type="evidence" value="ECO:0007669"/>
    <property type="project" value="InterPro"/>
</dbReference>
<dbReference type="Proteomes" id="UP000536534">
    <property type="component" value="Unassembled WGS sequence"/>
</dbReference>
<dbReference type="OrthoDB" id="9788127at2"/>
<dbReference type="Pfam" id="PF09424">
    <property type="entry name" value="YqeY"/>
    <property type="match status" value="1"/>
</dbReference>
<comment type="caution">
    <text evidence="1">The sequence shown here is derived from an EMBL/GenBank/DDBJ whole genome shotgun (WGS) entry which is preliminary data.</text>
</comment>
<dbReference type="PANTHER" id="PTHR28055:SF1">
    <property type="entry name" value="ALTERED INHERITANCE OF MITOCHONDRIA PROTEIN 41, MITOCHONDRIAL"/>
    <property type="match status" value="1"/>
</dbReference>
<dbReference type="AlphaFoldDB" id="A0A7X7LWY3"/>
<proteinExistence type="predicted"/>
<dbReference type="Gene3D" id="1.10.1510.10">
    <property type="entry name" value="Uncharacterised protein YqeY/AIM41 PF09424, N-terminal domain"/>
    <property type="match status" value="1"/>
</dbReference>
<dbReference type="SUPFAM" id="SSF89095">
    <property type="entry name" value="GatB/YqeY motif"/>
    <property type="match status" value="1"/>
</dbReference>
<dbReference type="InterPro" id="IPR023168">
    <property type="entry name" value="GatB_Yqey_C_2"/>
</dbReference>
<reference evidence="1 2" key="1">
    <citation type="journal article" date="2020" name="Biotechnol. Biofuels">
        <title>New insights from the biogas microbiome by comprehensive genome-resolved metagenomics of nearly 1600 species originating from multiple anaerobic digesters.</title>
        <authorList>
            <person name="Campanaro S."/>
            <person name="Treu L."/>
            <person name="Rodriguez-R L.M."/>
            <person name="Kovalovszki A."/>
            <person name="Ziels R.M."/>
            <person name="Maus I."/>
            <person name="Zhu X."/>
            <person name="Kougias P.G."/>
            <person name="Basile A."/>
            <person name="Luo G."/>
            <person name="Schluter A."/>
            <person name="Konstantinidis K.T."/>
            <person name="Angelidaki I."/>
        </authorList>
    </citation>
    <scope>NUCLEOTIDE SEQUENCE [LARGE SCALE GENOMIC DNA]</scope>
    <source>
        <strain evidence="1">AS06rmzACSIP_256</strain>
    </source>
</reference>
<protein>
    <submittedName>
        <fullName evidence="1">GatB/YqeY domain-containing protein</fullName>
    </submittedName>
</protein>
<dbReference type="RefSeq" id="WP_068807622.1">
    <property type="nucleotide sequence ID" value="NZ_MBFM01000003.1"/>
</dbReference>
<dbReference type="EMBL" id="JAAYYV010000218">
    <property type="protein sequence ID" value="NLF54396.1"/>
    <property type="molecule type" value="Genomic_DNA"/>
</dbReference>
<dbReference type="InterPro" id="IPR042184">
    <property type="entry name" value="YqeY/Aim41_N"/>
</dbReference>
<dbReference type="PANTHER" id="PTHR28055">
    <property type="entry name" value="ALTERED INHERITANCE OF MITOCHONDRIA PROTEIN 41, MITOCHONDRIAL"/>
    <property type="match status" value="1"/>
</dbReference>
<accession>A0A7X7LWY3</accession>
<evidence type="ECO:0000313" key="2">
    <source>
        <dbReference type="Proteomes" id="UP000536534"/>
    </source>
</evidence>
<name>A0A7X7LWY3_9RHOO</name>
<dbReference type="InterPro" id="IPR019004">
    <property type="entry name" value="YqeY/Aim41"/>
</dbReference>
<sequence length="146" mass="15607">MSLLAQLKKDNLLARKAGDGVRATLLGTLVAEAAMVGKNAGNRDSTDEEVQQTIRKFLKNNQEALAVIKDPARQAALAEESTILESYLPAMASESEVRALIAETVAGLDDRGPKSMGVVMAALKARWGNNFDARQANAWVREALAG</sequence>
<dbReference type="Gene3D" id="1.10.10.410">
    <property type="match status" value="1"/>
</dbReference>